<evidence type="ECO:0000313" key="3">
    <source>
        <dbReference type="Proteomes" id="UP000034086"/>
    </source>
</evidence>
<dbReference type="InterPro" id="IPR007848">
    <property type="entry name" value="Small_mtfrase_dom"/>
</dbReference>
<dbReference type="SUPFAM" id="SSF53335">
    <property type="entry name" value="S-adenosyl-L-methionine-dependent methyltransferases"/>
    <property type="match status" value="1"/>
</dbReference>
<organism evidence="2 3">
    <name type="scientific">Candidatus Woesebacteria bacterium GW2011_GWE1_45_18</name>
    <dbReference type="NCBI Taxonomy" id="1618598"/>
    <lineage>
        <taxon>Bacteria</taxon>
        <taxon>Candidatus Woeseibacteriota</taxon>
    </lineage>
</organism>
<dbReference type="PANTHER" id="PTHR18895:SF74">
    <property type="entry name" value="MTRF1L RELEASE FACTOR GLUTAMINE METHYLTRANSFERASE"/>
    <property type="match status" value="1"/>
</dbReference>
<dbReference type="Gene3D" id="3.40.50.150">
    <property type="entry name" value="Vaccinia Virus protein VP39"/>
    <property type="match status" value="1"/>
</dbReference>
<dbReference type="AlphaFoldDB" id="A0A0G1M626"/>
<dbReference type="GO" id="GO:0008168">
    <property type="term" value="F:methyltransferase activity"/>
    <property type="evidence" value="ECO:0007669"/>
    <property type="project" value="InterPro"/>
</dbReference>
<feature type="domain" description="Methyltransferase small" evidence="1">
    <location>
        <begin position="17"/>
        <end position="110"/>
    </location>
</feature>
<dbReference type="InterPro" id="IPR029063">
    <property type="entry name" value="SAM-dependent_MTases_sf"/>
</dbReference>
<sequence length="246" mass="27361">MQLLTSTGVNKSDYYSDTLFEFLLPFLRKQKKIRSVFEIGTGRGYLSILLAKRFPSITSILATDIDSTAISLARKNVELNGLDGLIKVSRGSLFVPAGKKRFDLIFSVPPQLPLTKEYVRRLIPRVESYHVTTSAGGKDGRLIVDKIINGATSHLNPYGILSFVHSDIIGLDKSLSKLESIGLRAILLGKKSILLKNTTLTRLSKKAIEKTGYRFKKNGKNQEVFEIGVIAGIYGQDSHQEYRSLK</sequence>
<evidence type="ECO:0000259" key="1">
    <source>
        <dbReference type="Pfam" id="PF05175"/>
    </source>
</evidence>
<dbReference type="EMBL" id="LCKQ01000017">
    <property type="protein sequence ID" value="KKU03572.1"/>
    <property type="molecule type" value="Genomic_DNA"/>
</dbReference>
<name>A0A0G1M626_9BACT</name>
<proteinExistence type="predicted"/>
<dbReference type="Pfam" id="PF05175">
    <property type="entry name" value="MTS"/>
    <property type="match status" value="1"/>
</dbReference>
<protein>
    <recommendedName>
        <fullName evidence="1">Methyltransferase small domain-containing protein</fullName>
    </recommendedName>
</protein>
<comment type="caution">
    <text evidence="2">The sequence shown here is derived from an EMBL/GenBank/DDBJ whole genome shotgun (WGS) entry which is preliminary data.</text>
</comment>
<dbReference type="Proteomes" id="UP000034086">
    <property type="component" value="Unassembled WGS sequence"/>
</dbReference>
<evidence type="ECO:0000313" key="2">
    <source>
        <dbReference type="EMBL" id="KKU03572.1"/>
    </source>
</evidence>
<dbReference type="PANTHER" id="PTHR18895">
    <property type="entry name" value="HEMK METHYLTRANSFERASE"/>
    <property type="match status" value="1"/>
</dbReference>
<dbReference type="InterPro" id="IPR050320">
    <property type="entry name" value="N5-glutamine_MTase"/>
</dbReference>
<accession>A0A0G1M626</accession>
<gene>
    <name evidence="2" type="ORF">UX03_C0017G0005</name>
</gene>
<dbReference type="CDD" id="cd02440">
    <property type="entry name" value="AdoMet_MTases"/>
    <property type="match status" value="1"/>
</dbReference>
<reference evidence="2 3" key="1">
    <citation type="journal article" date="2015" name="Nature">
        <title>rRNA introns, odd ribosomes, and small enigmatic genomes across a large radiation of phyla.</title>
        <authorList>
            <person name="Brown C.T."/>
            <person name="Hug L.A."/>
            <person name="Thomas B.C."/>
            <person name="Sharon I."/>
            <person name="Castelle C.J."/>
            <person name="Singh A."/>
            <person name="Wilkins M.J."/>
            <person name="Williams K.H."/>
            <person name="Banfield J.F."/>
        </authorList>
    </citation>
    <scope>NUCLEOTIDE SEQUENCE [LARGE SCALE GENOMIC DNA]</scope>
</reference>